<dbReference type="PANTHER" id="PTHR30478:SF0">
    <property type="entry name" value="BETA SLIDING CLAMP"/>
    <property type="match status" value="1"/>
</dbReference>
<gene>
    <name evidence="14" type="primary">dnaN</name>
    <name evidence="14" type="ORF">ACFO4N_13415</name>
</gene>
<organism evidence="14 15">
    <name type="scientific">Camelliibacillus cellulosilyticus</name>
    <dbReference type="NCBI Taxonomy" id="2174486"/>
    <lineage>
        <taxon>Bacteria</taxon>
        <taxon>Bacillati</taxon>
        <taxon>Bacillota</taxon>
        <taxon>Bacilli</taxon>
        <taxon>Bacillales</taxon>
        <taxon>Sporolactobacillaceae</taxon>
        <taxon>Camelliibacillus</taxon>
    </lineage>
</organism>
<keyword evidence="4 10" id="KW-0963">Cytoplasm</keyword>
<dbReference type="Proteomes" id="UP001596022">
    <property type="component" value="Unassembled WGS sequence"/>
</dbReference>
<evidence type="ECO:0000256" key="2">
    <source>
        <dbReference type="ARBA" id="ARBA00010752"/>
    </source>
</evidence>
<evidence type="ECO:0000256" key="7">
    <source>
        <dbReference type="ARBA" id="ARBA00022705"/>
    </source>
</evidence>
<evidence type="ECO:0000256" key="1">
    <source>
        <dbReference type="ARBA" id="ARBA00004496"/>
    </source>
</evidence>
<evidence type="ECO:0000256" key="4">
    <source>
        <dbReference type="ARBA" id="ARBA00022490"/>
    </source>
</evidence>
<evidence type="ECO:0000256" key="9">
    <source>
        <dbReference type="ARBA" id="ARBA00023125"/>
    </source>
</evidence>
<keyword evidence="6 10" id="KW-0548">Nucleotidyltransferase</keyword>
<dbReference type="InterPro" id="IPR022635">
    <property type="entry name" value="DNA_polIII_beta_C"/>
</dbReference>
<evidence type="ECO:0000259" key="12">
    <source>
        <dbReference type="Pfam" id="PF02767"/>
    </source>
</evidence>
<dbReference type="CDD" id="cd00140">
    <property type="entry name" value="beta_clamp"/>
    <property type="match status" value="1"/>
</dbReference>
<dbReference type="PANTHER" id="PTHR30478">
    <property type="entry name" value="DNA POLYMERASE III SUBUNIT BETA"/>
    <property type="match status" value="1"/>
</dbReference>
<dbReference type="Gene3D" id="3.10.150.10">
    <property type="entry name" value="DNA Polymerase III, subunit A, domain 2"/>
    <property type="match status" value="1"/>
</dbReference>
<feature type="domain" description="DNA polymerase III beta sliding clamp N-terminal" evidence="11">
    <location>
        <begin position="3"/>
        <end position="129"/>
    </location>
</feature>
<dbReference type="RefSeq" id="WP_376846849.1">
    <property type="nucleotide sequence ID" value="NZ_JBHSFW010000011.1"/>
</dbReference>
<dbReference type="InterPro" id="IPR001001">
    <property type="entry name" value="DNA_polIII_beta"/>
</dbReference>
<proteinExistence type="inferred from homology"/>
<comment type="function">
    <text evidence="10">Confers DNA tethering and processivity to DNA polymerases and other proteins. Acts as a clamp, forming a ring around DNA (a reaction catalyzed by the clamp-loading complex) which diffuses in an ATP-independent manner freely and bidirectionally along dsDNA. Initially characterized for its ability to contact the catalytic subunit of DNA polymerase III (Pol III), a complex, multichain enzyme responsible for most of the replicative synthesis in bacteria; Pol III exhibits 3'-5' exonuclease proofreading activity. The beta chain is required for initiation of replication as well as for processivity of DNA replication.</text>
</comment>
<sequence>MLLKLSVSRTRLAETVNHVMKAVSSRTTIPILTGIKIVATSDGLTLTGSDSDVSIQAYIPVEENETEYVNIEKTGSVVLPARYFADIVKKLPEDTVDIEVDNRLITRLVSGNSEFSLNGLDAQEYPRLPIIRDDMTTPIRIDLLKHVIRQTVFAVSTSETRPIFTGVHWNIQNGKLSCVATDSLRLAERTIAFETESTDNVTDIVIPGRSLNELSKILDDNRENWVDLIVTENQVLFKTKYIRFYSRLLEGNYPDTKALIPNNVKTEIIVDTKRFLHAIDRASLLARDERNNVIKVKTLENNQLEIVSQSLEIGRVNEQVPAKLIEGEEMRISFNAKFMMDALSRVDAEEIKLIFTGAMKPLLIKPVGDEGLLMLILPIRTN</sequence>
<dbReference type="InterPro" id="IPR022637">
    <property type="entry name" value="DNA_polIII_beta_cen"/>
</dbReference>
<evidence type="ECO:0000256" key="6">
    <source>
        <dbReference type="ARBA" id="ARBA00022695"/>
    </source>
</evidence>
<evidence type="ECO:0000313" key="14">
    <source>
        <dbReference type="EMBL" id="MFC4619713.1"/>
    </source>
</evidence>
<dbReference type="PIRSF" id="PIRSF000804">
    <property type="entry name" value="DNA_pol_III_b"/>
    <property type="match status" value="1"/>
</dbReference>
<keyword evidence="9" id="KW-0238">DNA-binding</keyword>
<evidence type="ECO:0000256" key="3">
    <source>
        <dbReference type="ARBA" id="ARBA00021035"/>
    </source>
</evidence>
<dbReference type="Gene3D" id="3.70.10.10">
    <property type="match status" value="1"/>
</dbReference>
<comment type="subcellular location">
    <subcellularLocation>
        <location evidence="1 10">Cytoplasm</location>
    </subcellularLocation>
</comment>
<protein>
    <recommendedName>
        <fullName evidence="3 10">Beta sliding clamp</fullName>
    </recommendedName>
</protein>
<dbReference type="SMART" id="SM00480">
    <property type="entry name" value="POL3Bc"/>
    <property type="match status" value="1"/>
</dbReference>
<evidence type="ECO:0000256" key="8">
    <source>
        <dbReference type="ARBA" id="ARBA00022932"/>
    </source>
</evidence>
<evidence type="ECO:0000259" key="13">
    <source>
        <dbReference type="Pfam" id="PF02768"/>
    </source>
</evidence>
<keyword evidence="15" id="KW-1185">Reference proteome</keyword>
<feature type="domain" description="DNA polymerase III beta sliding clamp C-terminal" evidence="13">
    <location>
        <begin position="258"/>
        <end position="380"/>
    </location>
</feature>
<dbReference type="GO" id="GO:0003887">
    <property type="term" value="F:DNA-directed DNA polymerase activity"/>
    <property type="evidence" value="ECO:0007669"/>
    <property type="project" value="UniProtKB-EC"/>
</dbReference>
<dbReference type="InterPro" id="IPR046938">
    <property type="entry name" value="DNA_clamp_sf"/>
</dbReference>
<dbReference type="InterPro" id="IPR022634">
    <property type="entry name" value="DNA_polIII_beta_N"/>
</dbReference>
<accession>A0ABV9GRY1</accession>
<dbReference type="NCBIfam" id="TIGR00663">
    <property type="entry name" value="dnan"/>
    <property type="match status" value="1"/>
</dbReference>
<dbReference type="EMBL" id="JBHSFW010000011">
    <property type="protein sequence ID" value="MFC4619713.1"/>
    <property type="molecule type" value="Genomic_DNA"/>
</dbReference>
<dbReference type="Pfam" id="PF02768">
    <property type="entry name" value="DNA_pol3_beta_3"/>
    <property type="match status" value="1"/>
</dbReference>
<keyword evidence="7 10" id="KW-0235">DNA replication</keyword>
<keyword evidence="5 10" id="KW-0808">Transferase</keyword>
<comment type="caution">
    <text evidence="14">The sequence shown here is derived from an EMBL/GenBank/DDBJ whole genome shotgun (WGS) entry which is preliminary data.</text>
</comment>
<dbReference type="Pfam" id="PF02767">
    <property type="entry name" value="DNA_pol3_beta_2"/>
    <property type="match status" value="1"/>
</dbReference>
<dbReference type="SUPFAM" id="SSF55979">
    <property type="entry name" value="DNA clamp"/>
    <property type="match status" value="3"/>
</dbReference>
<feature type="domain" description="DNA polymerase III beta sliding clamp central" evidence="12">
    <location>
        <begin position="141"/>
        <end position="255"/>
    </location>
</feature>
<reference evidence="15" key="1">
    <citation type="journal article" date="2019" name="Int. J. Syst. Evol. Microbiol.">
        <title>The Global Catalogue of Microorganisms (GCM) 10K type strain sequencing project: providing services to taxonomists for standard genome sequencing and annotation.</title>
        <authorList>
            <consortium name="The Broad Institute Genomics Platform"/>
            <consortium name="The Broad Institute Genome Sequencing Center for Infectious Disease"/>
            <person name="Wu L."/>
            <person name="Ma J."/>
        </authorList>
    </citation>
    <scope>NUCLEOTIDE SEQUENCE [LARGE SCALE GENOMIC DNA]</scope>
    <source>
        <strain evidence="15">CGMCC 1.16306</strain>
    </source>
</reference>
<keyword evidence="8 10" id="KW-0239">DNA-directed DNA polymerase</keyword>
<evidence type="ECO:0000256" key="10">
    <source>
        <dbReference type="PIRNR" id="PIRNR000804"/>
    </source>
</evidence>
<comment type="subunit">
    <text evidence="10">Forms a ring-shaped head-to-tail homodimer around DNA.</text>
</comment>
<dbReference type="Pfam" id="PF00712">
    <property type="entry name" value="DNA_pol3_beta"/>
    <property type="match status" value="1"/>
</dbReference>
<evidence type="ECO:0000256" key="5">
    <source>
        <dbReference type="ARBA" id="ARBA00022679"/>
    </source>
</evidence>
<evidence type="ECO:0000259" key="11">
    <source>
        <dbReference type="Pfam" id="PF00712"/>
    </source>
</evidence>
<comment type="similarity">
    <text evidence="2 10">Belongs to the beta sliding clamp family.</text>
</comment>
<evidence type="ECO:0000313" key="15">
    <source>
        <dbReference type="Proteomes" id="UP001596022"/>
    </source>
</evidence>
<name>A0ABV9GRY1_9BACL</name>